<proteinExistence type="predicted"/>
<evidence type="ECO:0000256" key="1">
    <source>
        <dbReference type="SAM" id="MobiDB-lite"/>
    </source>
</evidence>
<keyword evidence="4" id="KW-1185">Reference proteome</keyword>
<evidence type="ECO:0000313" key="3">
    <source>
        <dbReference type="EMBL" id="OIK26038.1"/>
    </source>
</evidence>
<dbReference type="EMBL" id="LBDA02000041">
    <property type="protein sequence ID" value="OIK26038.1"/>
    <property type="molecule type" value="Genomic_DNA"/>
</dbReference>
<feature type="chain" id="PRO_5038489844" evidence="2">
    <location>
        <begin position="21"/>
        <end position="62"/>
    </location>
</feature>
<dbReference type="RefSeq" id="WP_046425802.1">
    <property type="nucleotide sequence ID" value="NZ_LBDA02000041.1"/>
</dbReference>
<accession>A0A1J4Q0V8</accession>
<feature type="signal peptide" evidence="2">
    <location>
        <begin position="1"/>
        <end position="20"/>
    </location>
</feature>
<organism evidence="3 4">
    <name type="scientific">Streptomyces malaysiense</name>
    <dbReference type="NCBI Taxonomy" id="1428626"/>
    <lineage>
        <taxon>Bacteria</taxon>
        <taxon>Bacillati</taxon>
        <taxon>Actinomycetota</taxon>
        <taxon>Actinomycetes</taxon>
        <taxon>Kitasatosporales</taxon>
        <taxon>Streptomycetaceae</taxon>
        <taxon>Streptomyces</taxon>
    </lineage>
</organism>
<comment type="caution">
    <text evidence="3">The sequence shown here is derived from an EMBL/GenBank/DDBJ whole genome shotgun (WGS) entry which is preliminary data.</text>
</comment>
<sequence length="62" mass="5935">MRRTRIAPLAAAGAPPAASASTGTALAAGRGDVVVSRTERAPLTAYPGHRAQPAPGSGAGAA</sequence>
<protein>
    <submittedName>
        <fullName evidence="3">Uncharacterized protein</fullName>
    </submittedName>
</protein>
<gene>
    <name evidence="3" type="ORF">VT52_018680</name>
</gene>
<dbReference type="Proteomes" id="UP000034838">
    <property type="component" value="Unassembled WGS sequence"/>
</dbReference>
<reference evidence="3" key="1">
    <citation type="submission" date="2016-10" db="EMBL/GenBank/DDBJ databases">
        <title>Genome sequence of Streptomyces malaysiense MUSC 136.</title>
        <authorList>
            <person name="Lee L.-H."/>
            <person name="Ser H.-L."/>
        </authorList>
    </citation>
    <scope>NUCLEOTIDE SEQUENCE [LARGE SCALE GENOMIC DNA]</scope>
    <source>
        <strain evidence="3">MUSC 136</strain>
    </source>
</reference>
<keyword evidence="2" id="KW-0732">Signal</keyword>
<dbReference type="AlphaFoldDB" id="A0A1J4Q0V8"/>
<feature type="compositionally biased region" description="Low complexity" evidence="1">
    <location>
        <begin position="7"/>
        <end position="29"/>
    </location>
</feature>
<feature type="region of interest" description="Disordered" evidence="1">
    <location>
        <begin position="1"/>
        <end position="62"/>
    </location>
</feature>
<evidence type="ECO:0000313" key="4">
    <source>
        <dbReference type="Proteomes" id="UP000034838"/>
    </source>
</evidence>
<name>A0A1J4Q0V8_9ACTN</name>
<evidence type="ECO:0000256" key="2">
    <source>
        <dbReference type="SAM" id="SignalP"/>
    </source>
</evidence>